<comment type="caution">
    <text evidence="4">The sequence shown here is derived from an EMBL/GenBank/DDBJ whole genome shotgun (WGS) entry which is preliminary data.</text>
</comment>
<feature type="domain" description="UspA" evidence="3">
    <location>
        <begin position="141"/>
        <end position="256"/>
    </location>
</feature>
<organism evidence="4 5">
    <name type="scientific">Actinoplanes awajinensis subsp. mycoplanecinus</name>
    <dbReference type="NCBI Taxonomy" id="135947"/>
    <lineage>
        <taxon>Bacteria</taxon>
        <taxon>Bacillati</taxon>
        <taxon>Actinomycetota</taxon>
        <taxon>Actinomycetes</taxon>
        <taxon>Micromonosporales</taxon>
        <taxon>Micromonosporaceae</taxon>
        <taxon>Actinoplanes</taxon>
    </lineage>
</organism>
<dbReference type="Pfam" id="PF00582">
    <property type="entry name" value="Usp"/>
    <property type="match status" value="2"/>
</dbReference>
<name>A0A117ML56_9ACTN</name>
<evidence type="ECO:0000313" key="4">
    <source>
        <dbReference type="EMBL" id="KUL23442.1"/>
    </source>
</evidence>
<comment type="similarity">
    <text evidence="1">Belongs to the universal stress protein A family.</text>
</comment>
<dbReference type="PANTHER" id="PTHR46268">
    <property type="entry name" value="STRESS RESPONSE PROTEIN NHAX"/>
    <property type="match status" value="1"/>
</dbReference>
<feature type="domain" description="UspA" evidence="3">
    <location>
        <begin position="8"/>
        <end position="128"/>
    </location>
</feature>
<evidence type="ECO:0000256" key="1">
    <source>
        <dbReference type="ARBA" id="ARBA00008791"/>
    </source>
</evidence>
<evidence type="ECO:0000313" key="5">
    <source>
        <dbReference type="Proteomes" id="UP000053244"/>
    </source>
</evidence>
<keyword evidence="5" id="KW-1185">Reference proteome</keyword>
<dbReference type="SUPFAM" id="SSF52402">
    <property type="entry name" value="Adenine nucleotide alpha hydrolases-like"/>
    <property type="match status" value="2"/>
</dbReference>
<accession>A0A117ML56</accession>
<sequence length="278" mass="28509">MNASPVTPVVAGVSGSPASRRAVEAAAREAAAGGHPLRLVHAFSWVPDLPAHPGTGGDLLRQARAIAGRVAPQLRVTTELLEGDPLTGLLRLSRRAALTVVGDGDLNDHVCLPRDATAVQLAARAFGTVLVTRAAPPPPGPVLLGVNGSAVPDSVLGLAFDEAARRHTGLLVVHVGEAADPVRPLDEVIASRAAGHGVAAEFRILRGDPTAVLRQESQDASLIIVGARGDLPYHGLLGSVTQTLLHHGRGPIVVVRRRTGPPAGRDHTARSVLGGAGT</sequence>
<dbReference type="PANTHER" id="PTHR46268:SF6">
    <property type="entry name" value="UNIVERSAL STRESS PROTEIN UP12"/>
    <property type="match status" value="1"/>
</dbReference>
<dbReference type="RefSeq" id="WP_067706002.1">
    <property type="nucleotide sequence ID" value="NZ_LLZH01000331.1"/>
</dbReference>
<dbReference type="PRINTS" id="PR01438">
    <property type="entry name" value="UNVRSLSTRESS"/>
</dbReference>
<protein>
    <recommendedName>
        <fullName evidence="3">UspA domain-containing protein</fullName>
    </recommendedName>
</protein>
<proteinExistence type="inferred from homology"/>
<dbReference type="InterPro" id="IPR014729">
    <property type="entry name" value="Rossmann-like_a/b/a_fold"/>
</dbReference>
<dbReference type="Proteomes" id="UP000053244">
    <property type="component" value="Unassembled WGS sequence"/>
</dbReference>
<dbReference type="InterPro" id="IPR006015">
    <property type="entry name" value="Universal_stress_UspA"/>
</dbReference>
<dbReference type="InterPro" id="IPR006016">
    <property type="entry name" value="UspA"/>
</dbReference>
<evidence type="ECO:0000259" key="3">
    <source>
        <dbReference type="Pfam" id="PF00582"/>
    </source>
</evidence>
<evidence type="ECO:0000256" key="2">
    <source>
        <dbReference type="SAM" id="MobiDB-lite"/>
    </source>
</evidence>
<gene>
    <name evidence="4" type="ORF">ADL15_45505</name>
</gene>
<dbReference type="Gene3D" id="3.40.50.620">
    <property type="entry name" value="HUPs"/>
    <property type="match status" value="2"/>
</dbReference>
<reference evidence="4 5" key="1">
    <citation type="submission" date="2015-10" db="EMBL/GenBank/DDBJ databases">
        <authorList>
            <person name="Gilbert D.G."/>
        </authorList>
    </citation>
    <scope>NUCLEOTIDE SEQUENCE [LARGE SCALE GENOMIC DNA]</scope>
    <source>
        <strain evidence="4 5">NRRL B-16712</strain>
    </source>
</reference>
<feature type="region of interest" description="Disordered" evidence="2">
    <location>
        <begin position="258"/>
        <end position="278"/>
    </location>
</feature>
<dbReference type="EMBL" id="LLZH01000331">
    <property type="protein sequence ID" value="KUL23442.1"/>
    <property type="molecule type" value="Genomic_DNA"/>
</dbReference>
<dbReference type="AlphaFoldDB" id="A0A117ML56"/>